<dbReference type="InterPro" id="IPR051710">
    <property type="entry name" value="Phosphatase_SH3-domain"/>
</dbReference>
<name>A0ABD3MK23_9STRA</name>
<comment type="caution">
    <text evidence="1">The sequence shown here is derived from an EMBL/GenBank/DDBJ whole genome shotgun (WGS) entry which is preliminary data.</text>
</comment>
<dbReference type="AlphaFoldDB" id="A0ABD3MK23"/>
<proteinExistence type="predicted"/>
<dbReference type="InterPro" id="IPR029033">
    <property type="entry name" value="His_PPase_superfam"/>
</dbReference>
<reference evidence="1 2" key="1">
    <citation type="submission" date="2024-10" db="EMBL/GenBank/DDBJ databases">
        <title>Updated reference genomes for cyclostephanoid diatoms.</title>
        <authorList>
            <person name="Roberts W.R."/>
            <person name="Alverson A.J."/>
        </authorList>
    </citation>
    <scope>NUCLEOTIDE SEQUENCE [LARGE SCALE GENOMIC DNA]</scope>
    <source>
        <strain evidence="1 2">AJA232-27</strain>
    </source>
</reference>
<protein>
    <recommendedName>
        <fullName evidence="3">Phosphoglycerate mutase-like protein</fullName>
    </recommendedName>
</protein>
<dbReference type="SMART" id="SM00855">
    <property type="entry name" value="PGAM"/>
    <property type="match status" value="1"/>
</dbReference>
<dbReference type="Pfam" id="PF00300">
    <property type="entry name" value="His_Phos_1"/>
    <property type="match status" value="1"/>
</dbReference>
<dbReference type="InterPro" id="IPR013078">
    <property type="entry name" value="His_Pase_superF_clade-1"/>
</dbReference>
<evidence type="ECO:0000313" key="1">
    <source>
        <dbReference type="EMBL" id="KAL3764425.1"/>
    </source>
</evidence>
<dbReference type="Gene3D" id="3.40.50.1240">
    <property type="entry name" value="Phosphoglycerate mutase-like"/>
    <property type="match status" value="1"/>
</dbReference>
<keyword evidence="2" id="KW-1185">Reference proteome</keyword>
<dbReference type="SUPFAM" id="SSF53254">
    <property type="entry name" value="Phosphoglycerate mutase-like"/>
    <property type="match status" value="1"/>
</dbReference>
<evidence type="ECO:0008006" key="3">
    <source>
        <dbReference type="Google" id="ProtNLM"/>
    </source>
</evidence>
<dbReference type="PANTHER" id="PTHR16469">
    <property type="entry name" value="UBIQUITIN-ASSOCIATED AND SH3 DOMAIN-CONTAINING BA-RELATED"/>
    <property type="match status" value="1"/>
</dbReference>
<organism evidence="1 2">
    <name type="scientific">Discostella pseudostelligera</name>
    <dbReference type="NCBI Taxonomy" id="259834"/>
    <lineage>
        <taxon>Eukaryota</taxon>
        <taxon>Sar</taxon>
        <taxon>Stramenopiles</taxon>
        <taxon>Ochrophyta</taxon>
        <taxon>Bacillariophyta</taxon>
        <taxon>Coscinodiscophyceae</taxon>
        <taxon>Thalassiosirophycidae</taxon>
        <taxon>Stephanodiscales</taxon>
        <taxon>Stephanodiscaceae</taxon>
        <taxon>Discostella</taxon>
    </lineage>
</organism>
<accession>A0ABD3MK23</accession>
<evidence type="ECO:0000313" key="2">
    <source>
        <dbReference type="Proteomes" id="UP001530293"/>
    </source>
</evidence>
<dbReference type="Proteomes" id="UP001530293">
    <property type="component" value="Unassembled WGS sequence"/>
</dbReference>
<dbReference type="EMBL" id="JALLBG020000105">
    <property type="protein sequence ID" value="KAL3764425.1"/>
    <property type="molecule type" value="Genomic_DNA"/>
</dbReference>
<gene>
    <name evidence="1" type="ORF">ACHAWU_004931</name>
</gene>
<dbReference type="PANTHER" id="PTHR16469:SF27">
    <property type="entry name" value="UBIQUITIN-ASSOCIATED AND SH3 DOMAIN-CONTAINING BA-RELATED"/>
    <property type="match status" value="1"/>
</dbReference>
<sequence>MAPNIREPLAYAGGGGGNEGPTHDVVSRIYLIRHGDRFDYANPSWLDSAKAHGALITDPPLSPLGHRQAMETADHLWKLVNKSKEQHSTTNNEDTANASAAAAGMELHHHVDEILVSPYLRVIQTAIPTSTLLGLPLSIESGLSESHATPGPNILPTPSERFRYFPQINPNYTSLLEVKSTPGYSCSKTGYPCEAFAGRYIQRMQSFASILEKAHYGKSIVLFSHAASVALVASLLRCSMRQLKFAPCGIYQLQRVNDDPWTLVRNGECNSEYVSENSATTYPWGFSDEHFQEDSNDISQNDGGAKRNDYFGSSEGIDLDYFVKYRDYEEMSRM</sequence>
<dbReference type="CDD" id="cd07067">
    <property type="entry name" value="HP_PGM_like"/>
    <property type="match status" value="1"/>
</dbReference>